<organism evidence="7 8">
    <name type="scientific">Scyliorhinus torazame</name>
    <name type="common">Cloudy catshark</name>
    <name type="synonym">Catulus torazame</name>
    <dbReference type="NCBI Taxonomy" id="75743"/>
    <lineage>
        <taxon>Eukaryota</taxon>
        <taxon>Metazoa</taxon>
        <taxon>Chordata</taxon>
        <taxon>Craniata</taxon>
        <taxon>Vertebrata</taxon>
        <taxon>Chondrichthyes</taxon>
        <taxon>Elasmobranchii</taxon>
        <taxon>Galeomorphii</taxon>
        <taxon>Galeoidea</taxon>
        <taxon>Carcharhiniformes</taxon>
        <taxon>Scyliorhinidae</taxon>
        <taxon>Scyliorhinus</taxon>
    </lineage>
</organism>
<comment type="subcellular location">
    <subcellularLocation>
        <location evidence="1">Sarcoplasmic reticulum lumen</location>
    </subcellularLocation>
</comment>
<evidence type="ECO:0000256" key="1">
    <source>
        <dbReference type="ARBA" id="ARBA00004564"/>
    </source>
</evidence>
<dbReference type="GO" id="GO:0005509">
    <property type="term" value="F:calcium ion binding"/>
    <property type="evidence" value="ECO:0007669"/>
    <property type="project" value="InterPro"/>
</dbReference>
<evidence type="ECO:0000256" key="6">
    <source>
        <dbReference type="RuleBase" id="RU000648"/>
    </source>
</evidence>
<dbReference type="Proteomes" id="UP000288216">
    <property type="component" value="Unassembled WGS sequence"/>
</dbReference>
<keyword evidence="4" id="KW-0703">Sarcoplasmic reticulum</keyword>
<dbReference type="GO" id="GO:0033018">
    <property type="term" value="C:sarcoplasmic reticulum lumen"/>
    <property type="evidence" value="ECO:0007669"/>
    <property type="project" value="UniProtKB-SubCell"/>
</dbReference>
<dbReference type="OrthoDB" id="9837374at2759"/>
<evidence type="ECO:0000256" key="4">
    <source>
        <dbReference type="ARBA" id="ARBA00022951"/>
    </source>
</evidence>
<dbReference type="InterPro" id="IPR001393">
    <property type="entry name" value="Calsequestrin"/>
</dbReference>
<comment type="caution">
    <text evidence="7">The sequence shown here is derived from an EMBL/GenBank/DDBJ whole genome shotgun (WGS) entry which is preliminary data.</text>
</comment>
<keyword evidence="3 6" id="KW-0106">Calcium</keyword>
<evidence type="ECO:0000313" key="8">
    <source>
        <dbReference type="Proteomes" id="UP000288216"/>
    </source>
</evidence>
<evidence type="ECO:0000313" key="7">
    <source>
        <dbReference type="EMBL" id="GCB83662.1"/>
    </source>
</evidence>
<reference evidence="7 8" key="1">
    <citation type="journal article" date="2018" name="Nat. Ecol. Evol.">
        <title>Shark genomes provide insights into elasmobranch evolution and the origin of vertebrates.</title>
        <authorList>
            <person name="Hara Y"/>
            <person name="Yamaguchi K"/>
            <person name="Onimaru K"/>
            <person name="Kadota M"/>
            <person name="Koyanagi M"/>
            <person name="Keeley SD"/>
            <person name="Tatsumi K"/>
            <person name="Tanaka K"/>
            <person name="Motone F"/>
            <person name="Kageyama Y"/>
            <person name="Nozu R"/>
            <person name="Adachi N"/>
            <person name="Nishimura O"/>
            <person name="Nakagawa R"/>
            <person name="Tanegashima C"/>
            <person name="Kiyatake I"/>
            <person name="Matsumoto R"/>
            <person name="Murakumo K"/>
            <person name="Nishida K"/>
            <person name="Terakita A"/>
            <person name="Kuratani S"/>
            <person name="Sato K"/>
            <person name="Hyodo S Kuraku.S."/>
        </authorList>
    </citation>
    <scope>NUCLEOTIDE SEQUENCE [LARGE SCALE GENOMIC DNA]</scope>
</reference>
<accession>A0A401QE92</accession>
<dbReference type="GO" id="GO:0030018">
    <property type="term" value="C:Z disc"/>
    <property type="evidence" value="ECO:0007669"/>
    <property type="project" value="TreeGrafter"/>
</dbReference>
<dbReference type="Gene3D" id="3.40.30.10">
    <property type="entry name" value="Glutaredoxin"/>
    <property type="match status" value="1"/>
</dbReference>
<keyword evidence="5" id="KW-0514">Muscle protein</keyword>
<dbReference type="AlphaFoldDB" id="A0A401QE92"/>
<dbReference type="PANTHER" id="PTHR10033">
    <property type="entry name" value="CALSEQUESTRIN"/>
    <property type="match status" value="1"/>
</dbReference>
<dbReference type="Pfam" id="PF01216">
    <property type="entry name" value="Calsequestrin"/>
    <property type="match status" value="1"/>
</dbReference>
<keyword evidence="8" id="KW-1185">Reference proteome</keyword>
<gene>
    <name evidence="7" type="ORF">scyTo_0024304</name>
</gene>
<protein>
    <recommendedName>
        <fullName evidence="6">Calsequestrin</fullName>
    </recommendedName>
</protein>
<sequence>MLAAQVLEDENVGFGLVDAEEDEAVAKKLGLSEEGSIYVFKEDDVIEYDGEMASDTVVEFILDVSKGPFS</sequence>
<dbReference type="InterPro" id="IPR036249">
    <property type="entry name" value="Thioredoxin-like_sf"/>
</dbReference>
<dbReference type="SUPFAM" id="SSF52833">
    <property type="entry name" value="Thioredoxin-like"/>
    <property type="match status" value="1"/>
</dbReference>
<dbReference type="EMBL" id="BFAA01042961">
    <property type="protein sequence ID" value="GCB83662.1"/>
    <property type="molecule type" value="Genomic_DNA"/>
</dbReference>
<name>A0A401QE92_SCYTO</name>
<proteinExistence type="inferred from homology"/>
<comment type="function">
    <text evidence="6">Calsequestrin is a high-capacity, moderate affinity, calcium-binding protein and thus acts as an internal calcium store in muscle.</text>
</comment>
<comment type="similarity">
    <text evidence="2 6">Belongs to the calsequestrin family.</text>
</comment>
<dbReference type="STRING" id="75743.A0A401QE92"/>
<dbReference type="PANTHER" id="PTHR10033:SF14">
    <property type="entry name" value="CALSEQUESTRIN-1"/>
    <property type="match status" value="1"/>
</dbReference>
<evidence type="ECO:0000256" key="3">
    <source>
        <dbReference type="ARBA" id="ARBA00022837"/>
    </source>
</evidence>
<dbReference type="GO" id="GO:0014809">
    <property type="term" value="P:regulation of skeletal muscle contraction by regulation of release of sequestered calcium ion"/>
    <property type="evidence" value="ECO:0007669"/>
    <property type="project" value="TreeGrafter"/>
</dbReference>
<evidence type="ECO:0000256" key="5">
    <source>
        <dbReference type="ARBA" id="ARBA00023179"/>
    </source>
</evidence>
<evidence type="ECO:0000256" key="2">
    <source>
        <dbReference type="ARBA" id="ARBA00010987"/>
    </source>
</evidence>